<keyword evidence="3" id="KW-0805">Transcription regulation</keyword>
<keyword evidence="8" id="KW-0808">Transferase</keyword>
<dbReference type="GO" id="GO:0008483">
    <property type="term" value="F:transaminase activity"/>
    <property type="evidence" value="ECO:0007669"/>
    <property type="project" value="UniProtKB-KW"/>
</dbReference>
<keyword evidence="5" id="KW-0804">Transcription</keyword>
<dbReference type="SUPFAM" id="SSF53383">
    <property type="entry name" value="PLP-dependent transferases"/>
    <property type="match status" value="1"/>
</dbReference>
<gene>
    <name evidence="8" type="ORF">IEQ31_20385</name>
</gene>
<dbReference type="Gene3D" id="3.90.1150.10">
    <property type="entry name" value="Aspartate Aminotransferase, domain 1"/>
    <property type="match status" value="1"/>
</dbReference>
<dbReference type="PANTHER" id="PTHR46577:SF1">
    <property type="entry name" value="HTH-TYPE TRANSCRIPTIONAL REGULATORY PROTEIN GABR"/>
    <property type="match status" value="1"/>
</dbReference>
<keyword evidence="4" id="KW-0238">DNA-binding</keyword>
<evidence type="ECO:0000313" key="9">
    <source>
        <dbReference type="Proteomes" id="UP000653231"/>
    </source>
</evidence>
<dbReference type="InterPro" id="IPR015424">
    <property type="entry name" value="PyrdxlP-dep_Trfase"/>
</dbReference>
<dbReference type="Proteomes" id="UP000653231">
    <property type="component" value="Unassembled WGS sequence"/>
</dbReference>
<dbReference type="InterPro" id="IPR004839">
    <property type="entry name" value="Aminotransferase_I/II_large"/>
</dbReference>
<dbReference type="InterPro" id="IPR000524">
    <property type="entry name" value="Tscrpt_reg_HTH_GntR"/>
</dbReference>
<evidence type="ECO:0000256" key="2">
    <source>
        <dbReference type="ARBA" id="ARBA00022898"/>
    </source>
</evidence>
<protein>
    <submittedName>
        <fullName evidence="8">PLP-dependent aminotransferase family protein</fullName>
    </submittedName>
</protein>
<organism evidence="8 9">
    <name type="scientific">Microbispora bryophytorum subsp. camponoti</name>
    <dbReference type="NCBI Taxonomy" id="1677852"/>
    <lineage>
        <taxon>Bacteria</taxon>
        <taxon>Bacillati</taxon>
        <taxon>Actinomycetota</taxon>
        <taxon>Actinomycetes</taxon>
        <taxon>Streptosporangiales</taxon>
        <taxon>Streptosporangiaceae</taxon>
        <taxon>Microbispora</taxon>
    </lineage>
</organism>
<sequence>MDRHLSAPQLARLVRSGLGDGTKGAGKGIGKGAGDAPEARPYYRALAEAVRGLVLDGRLAVGVRLPAERHLAESLGVSRTTVTAAYDRLREQGYLESRQGSGSRAALPDAGALGTDNPWLASDDGLLPLHAAAPAATALLGEAIEEAGRAYHRYALGMGYHPAGLAPLREAIARRYGERGLPTRPEQILVTAGAQQAIHLLMSVFAGPGDPVLVESPTYPHALDAARMRGARLVPVGVEEDGWHLDLMSCAMRQSAARLAYVIPDFQNPTGHLMAGDARAALVEAARRYGVTLIADESWAEIVLDETARAAPLAAFDTDGRVISVGSASKLWWGGLRVGWIRASAATVRRLAVLRAAVDIAGAVFEQLVVACLFERVEEARAERRRALGASCAALAAVLREELPGWAFTPPRGGGSLWVRLDGPVASSVAGAAAARGVRLAPGPWFGVDGTLERYLRLPFTQPPAVLEEAVRRVARDPAGYRPSEPLTPTL</sequence>
<evidence type="ECO:0000259" key="7">
    <source>
        <dbReference type="PROSITE" id="PS50949"/>
    </source>
</evidence>
<dbReference type="Pfam" id="PF00155">
    <property type="entry name" value="Aminotran_1_2"/>
    <property type="match status" value="1"/>
</dbReference>
<keyword evidence="8" id="KW-0032">Aminotransferase</keyword>
<dbReference type="RefSeq" id="WP_191052958.1">
    <property type="nucleotide sequence ID" value="NZ_JACXRZ010000014.1"/>
</dbReference>
<dbReference type="EMBL" id="JACXRZ010000014">
    <property type="protein sequence ID" value="MBD3145532.1"/>
    <property type="molecule type" value="Genomic_DNA"/>
</dbReference>
<evidence type="ECO:0000256" key="4">
    <source>
        <dbReference type="ARBA" id="ARBA00023125"/>
    </source>
</evidence>
<dbReference type="CDD" id="cd00609">
    <property type="entry name" value="AAT_like"/>
    <property type="match status" value="1"/>
</dbReference>
<dbReference type="PANTHER" id="PTHR46577">
    <property type="entry name" value="HTH-TYPE TRANSCRIPTIONAL REGULATORY PROTEIN GABR"/>
    <property type="match status" value="1"/>
</dbReference>
<evidence type="ECO:0000256" key="1">
    <source>
        <dbReference type="ARBA" id="ARBA00005384"/>
    </source>
</evidence>
<evidence type="ECO:0000256" key="5">
    <source>
        <dbReference type="ARBA" id="ARBA00023163"/>
    </source>
</evidence>
<name>A0ABR8L771_9ACTN</name>
<dbReference type="Gene3D" id="1.10.10.10">
    <property type="entry name" value="Winged helix-like DNA-binding domain superfamily/Winged helix DNA-binding domain"/>
    <property type="match status" value="1"/>
</dbReference>
<dbReference type="Gene3D" id="3.40.640.10">
    <property type="entry name" value="Type I PLP-dependent aspartate aminotransferase-like (Major domain)"/>
    <property type="match status" value="1"/>
</dbReference>
<comment type="similarity">
    <text evidence="1">In the C-terminal section; belongs to the class-I pyridoxal-phosphate-dependent aminotransferase family.</text>
</comment>
<dbReference type="CDD" id="cd07377">
    <property type="entry name" value="WHTH_GntR"/>
    <property type="match status" value="1"/>
</dbReference>
<feature type="compositionally biased region" description="Gly residues" evidence="6">
    <location>
        <begin position="18"/>
        <end position="33"/>
    </location>
</feature>
<dbReference type="InterPro" id="IPR015421">
    <property type="entry name" value="PyrdxlP-dep_Trfase_major"/>
</dbReference>
<dbReference type="PROSITE" id="PS50949">
    <property type="entry name" value="HTH_GNTR"/>
    <property type="match status" value="1"/>
</dbReference>
<accession>A0ABR8L771</accession>
<evidence type="ECO:0000256" key="3">
    <source>
        <dbReference type="ARBA" id="ARBA00023015"/>
    </source>
</evidence>
<dbReference type="InterPro" id="IPR015422">
    <property type="entry name" value="PyrdxlP-dep_Trfase_small"/>
</dbReference>
<dbReference type="InterPro" id="IPR036390">
    <property type="entry name" value="WH_DNA-bd_sf"/>
</dbReference>
<proteinExistence type="inferred from homology"/>
<comment type="caution">
    <text evidence="8">The sequence shown here is derived from an EMBL/GenBank/DDBJ whole genome shotgun (WGS) entry which is preliminary data.</text>
</comment>
<dbReference type="InterPro" id="IPR051446">
    <property type="entry name" value="HTH_trans_reg/aminotransferase"/>
</dbReference>
<evidence type="ECO:0000313" key="8">
    <source>
        <dbReference type="EMBL" id="MBD3145532.1"/>
    </source>
</evidence>
<feature type="region of interest" description="Disordered" evidence="6">
    <location>
        <begin position="16"/>
        <end position="36"/>
    </location>
</feature>
<keyword evidence="2" id="KW-0663">Pyridoxal phosphate</keyword>
<dbReference type="SUPFAM" id="SSF46785">
    <property type="entry name" value="Winged helix' DNA-binding domain"/>
    <property type="match status" value="1"/>
</dbReference>
<dbReference type="PRINTS" id="PR00035">
    <property type="entry name" value="HTHGNTR"/>
</dbReference>
<reference evidence="8 9" key="1">
    <citation type="submission" date="2020-09" db="EMBL/GenBank/DDBJ databases">
        <title>Actinomycete isolated from the Camponotus japonicus Mayr.</title>
        <authorList>
            <person name="Gong X."/>
        </authorList>
    </citation>
    <scope>NUCLEOTIDE SEQUENCE [LARGE SCALE GENOMIC DNA]</scope>
    <source>
        <strain evidence="8 9">2C-HV3</strain>
    </source>
</reference>
<dbReference type="Pfam" id="PF00392">
    <property type="entry name" value="GntR"/>
    <property type="match status" value="1"/>
</dbReference>
<dbReference type="InterPro" id="IPR036388">
    <property type="entry name" value="WH-like_DNA-bd_sf"/>
</dbReference>
<feature type="domain" description="HTH gntR-type" evidence="7">
    <location>
        <begin position="40"/>
        <end position="108"/>
    </location>
</feature>
<evidence type="ECO:0000256" key="6">
    <source>
        <dbReference type="SAM" id="MobiDB-lite"/>
    </source>
</evidence>
<keyword evidence="9" id="KW-1185">Reference proteome</keyword>
<dbReference type="SMART" id="SM00345">
    <property type="entry name" value="HTH_GNTR"/>
    <property type="match status" value="1"/>
</dbReference>